<dbReference type="InterPro" id="IPR009057">
    <property type="entry name" value="Homeodomain-like_sf"/>
</dbReference>
<sequence>MPKQTFFNLPAEKQDNLLNAAKKEFSRVPLHEAVISNIIKSAKIPRGSFYQYFEDLEDLFFYILEEYVKRNNERFTLQLKLNNGDLLDTFISVFQSMLHDFQSEEHRIFFKNAFLNMNHKVGKAFTNHTDLENFMARRSELLELVDTKKMAIENERELLHLMNIIKAVTFQNIVQSFAMQLTPDEALKRYTLEINMLKRGLYQND</sequence>
<keyword evidence="1" id="KW-0805">Transcription regulation</keyword>
<evidence type="ECO:0000313" key="6">
    <source>
        <dbReference type="EMBL" id="SKB07021.1"/>
    </source>
</evidence>
<proteinExistence type="predicted"/>
<accession>A0A1T4Z0D3</accession>
<evidence type="ECO:0000313" key="7">
    <source>
        <dbReference type="Proteomes" id="UP000190042"/>
    </source>
</evidence>
<protein>
    <submittedName>
        <fullName evidence="6">Transcriptional regulator, TetR family</fullName>
    </submittedName>
</protein>
<dbReference type="Proteomes" id="UP000190042">
    <property type="component" value="Unassembled WGS sequence"/>
</dbReference>
<evidence type="ECO:0000256" key="4">
    <source>
        <dbReference type="PROSITE-ProRule" id="PRU00335"/>
    </source>
</evidence>
<dbReference type="InterPro" id="IPR001647">
    <property type="entry name" value="HTH_TetR"/>
</dbReference>
<keyword evidence="3" id="KW-0804">Transcription</keyword>
<evidence type="ECO:0000256" key="2">
    <source>
        <dbReference type="ARBA" id="ARBA00023125"/>
    </source>
</evidence>
<dbReference type="GO" id="GO:0003677">
    <property type="term" value="F:DNA binding"/>
    <property type="evidence" value="ECO:0007669"/>
    <property type="project" value="UniProtKB-UniRule"/>
</dbReference>
<name>A0A1T4Z0D3_9BACL</name>
<dbReference type="Gene3D" id="1.10.357.10">
    <property type="entry name" value="Tetracycline Repressor, domain 2"/>
    <property type="match status" value="1"/>
</dbReference>
<dbReference type="Pfam" id="PF17924">
    <property type="entry name" value="TetR_C_19"/>
    <property type="match status" value="1"/>
</dbReference>
<dbReference type="Pfam" id="PF00440">
    <property type="entry name" value="TetR_N"/>
    <property type="match status" value="1"/>
</dbReference>
<evidence type="ECO:0000256" key="3">
    <source>
        <dbReference type="ARBA" id="ARBA00023163"/>
    </source>
</evidence>
<keyword evidence="7" id="KW-1185">Reference proteome</keyword>
<dbReference type="PROSITE" id="PS50977">
    <property type="entry name" value="HTH_TETR_2"/>
    <property type="match status" value="1"/>
</dbReference>
<evidence type="ECO:0000259" key="5">
    <source>
        <dbReference type="PROSITE" id="PS50977"/>
    </source>
</evidence>
<feature type="domain" description="HTH tetR-type" evidence="5">
    <location>
        <begin position="11"/>
        <end position="71"/>
    </location>
</feature>
<dbReference type="AlphaFoldDB" id="A0A1T4Z0D3"/>
<dbReference type="SUPFAM" id="SSF46689">
    <property type="entry name" value="Homeodomain-like"/>
    <property type="match status" value="1"/>
</dbReference>
<dbReference type="PANTHER" id="PTHR47506:SF6">
    <property type="entry name" value="HTH-TYPE TRANSCRIPTIONAL REPRESSOR NEMR"/>
    <property type="match status" value="1"/>
</dbReference>
<reference evidence="7" key="1">
    <citation type="submission" date="2017-02" db="EMBL/GenBank/DDBJ databases">
        <authorList>
            <person name="Varghese N."/>
            <person name="Submissions S."/>
        </authorList>
    </citation>
    <scope>NUCLEOTIDE SEQUENCE [LARGE SCALE GENOMIC DNA]</scope>
    <source>
        <strain evidence="7">DSM 23966</strain>
    </source>
</reference>
<feature type="DNA-binding region" description="H-T-H motif" evidence="4">
    <location>
        <begin position="34"/>
        <end position="53"/>
    </location>
</feature>
<dbReference type="EMBL" id="FUYJ01000012">
    <property type="protein sequence ID" value="SKB07021.1"/>
    <property type="molecule type" value="Genomic_DNA"/>
</dbReference>
<dbReference type="PANTHER" id="PTHR47506">
    <property type="entry name" value="TRANSCRIPTIONAL REGULATORY PROTEIN"/>
    <property type="match status" value="1"/>
</dbReference>
<gene>
    <name evidence="6" type="ORF">SAMN04244570_0285</name>
</gene>
<dbReference type="RefSeq" id="WP_078818780.1">
    <property type="nucleotide sequence ID" value="NZ_FUYJ01000012.1"/>
</dbReference>
<evidence type="ECO:0000256" key="1">
    <source>
        <dbReference type="ARBA" id="ARBA00023015"/>
    </source>
</evidence>
<keyword evidence="2 4" id="KW-0238">DNA-binding</keyword>
<organism evidence="6 7">
    <name type="scientific">Sporosarcina newyorkensis</name>
    <dbReference type="NCBI Taxonomy" id="759851"/>
    <lineage>
        <taxon>Bacteria</taxon>
        <taxon>Bacillati</taxon>
        <taxon>Bacillota</taxon>
        <taxon>Bacilli</taxon>
        <taxon>Bacillales</taxon>
        <taxon>Caryophanaceae</taxon>
        <taxon>Sporosarcina</taxon>
    </lineage>
</organism>